<dbReference type="EMBL" id="PDYG01000074">
    <property type="protein sequence ID" value="PHU37139.1"/>
    <property type="molecule type" value="Genomic_DNA"/>
</dbReference>
<sequence length="286" mass="30294">MPSTNNKVKFGLKNCHYAKATLDPDTNAVTFGTPVAIPGAVNLSLDPEGDTEPFYADDMVYYTTVANNGYSGDLEIALIPESFRKDILKETEDANGVLVEDSTVEPEHFALLFEFSGDKKKIRHCMYYCTAARPTIEGKTNEDSKEVQTEKLEITATPLPNGLVKVKTGANTSDAVYNGWYSNVYQTEHAQVSAVLAGITIGSLQLTPAFDAGTTSYTAETVNDEDAVSATAASGTAVTILVNGVAHTSGNDATWASGTNTVTVIASKTGCTSTAYTVTVTKNGQG</sequence>
<organism evidence="2 3">
    <name type="scientific">Agathobacter ruminis</name>
    <dbReference type="NCBI Taxonomy" id="1712665"/>
    <lineage>
        <taxon>Bacteria</taxon>
        <taxon>Bacillati</taxon>
        <taxon>Bacillota</taxon>
        <taxon>Clostridia</taxon>
        <taxon>Lachnospirales</taxon>
        <taxon>Lachnospiraceae</taxon>
        <taxon>Agathobacter</taxon>
    </lineage>
</organism>
<feature type="domain" description="Cadherin-like beta-sandwich-like" evidence="1">
    <location>
        <begin position="203"/>
        <end position="282"/>
    </location>
</feature>
<keyword evidence="3" id="KW-1185">Reference proteome</keyword>
<dbReference type="RefSeq" id="WP_099386430.1">
    <property type="nucleotide sequence ID" value="NZ_JANSWH010000072.1"/>
</dbReference>
<reference evidence="2 3" key="2">
    <citation type="submission" date="2017-10" db="EMBL/GenBank/DDBJ databases">
        <authorList>
            <person name="Banno H."/>
            <person name="Chua N.-H."/>
        </authorList>
    </citation>
    <scope>NUCLEOTIDE SEQUENCE [LARGE SCALE GENOMIC DNA]</scope>
    <source>
        <strain evidence="2 3">JK623</strain>
    </source>
</reference>
<gene>
    <name evidence="2" type="ORF">CSX02_08980</name>
</gene>
<name>A0A2G3E1N0_9FIRM</name>
<evidence type="ECO:0000259" key="1">
    <source>
        <dbReference type="Pfam" id="PF12733"/>
    </source>
</evidence>
<dbReference type="AlphaFoldDB" id="A0A2G3E1N0"/>
<accession>A0A2G3E1N0</accession>
<dbReference type="InterPro" id="IPR025883">
    <property type="entry name" value="Cadherin-like_domain"/>
</dbReference>
<dbReference type="Proteomes" id="UP000224563">
    <property type="component" value="Unassembled WGS sequence"/>
</dbReference>
<dbReference type="InterPro" id="IPR006490">
    <property type="entry name" value="Maj_tail_phi13"/>
</dbReference>
<proteinExistence type="predicted"/>
<comment type="caution">
    <text evidence="2">The sequence shown here is derived from an EMBL/GenBank/DDBJ whole genome shotgun (WGS) entry which is preliminary data.</text>
</comment>
<protein>
    <recommendedName>
        <fullName evidence="1">Cadherin-like beta-sandwich-like domain-containing protein</fullName>
    </recommendedName>
</protein>
<dbReference type="Pfam" id="PF12733">
    <property type="entry name" value="Cadherin-like"/>
    <property type="match status" value="1"/>
</dbReference>
<evidence type="ECO:0000313" key="2">
    <source>
        <dbReference type="EMBL" id="PHU37139.1"/>
    </source>
</evidence>
<reference evidence="2 3" key="1">
    <citation type="submission" date="2017-10" db="EMBL/GenBank/DDBJ databases">
        <title>Resolving the taxonomy of Roseburia spp., Eubacterium rectale and Agathobacter spp. through phylogenomic analysis.</title>
        <authorList>
            <person name="Sheridan P.O."/>
            <person name="Walker A.W."/>
            <person name="Duncan S.H."/>
            <person name="Scott K.P."/>
            <person name="Toole P.W.O."/>
            <person name="Luis P."/>
            <person name="Flint H.J."/>
        </authorList>
    </citation>
    <scope>NUCLEOTIDE SEQUENCE [LARGE SCALE GENOMIC DNA]</scope>
    <source>
        <strain evidence="2 3">JK623</strain>
    </source>
</reference>
<evidence type="ECO:0000313" key="3">
    <source>
        <dbReference type="Proteomes" id="UP000224563"/>
    </source>
</evidence>
<dbReference type="NCBIfam" id="TIGR01603">
    <property type="entry name" value="maj_tail_phi13"/>
    <property type="match status" value="1"/>
</dbReference>